<evidence type="ECO:0000256" key="7">
    <source>
        <dbReference type="ARBA" id="ARBA00022842"/>
    </source>
</evidence>
<proteinExistence type="inferred from homology"/>
<evidence type="ECO:0000256" key="6">
    <source>
        <dbReference type="ARBA" id="ARBA00022840"/>
    </source>
</evidence>
<dbReference type="InterPro" id="IPR036921">
    <property type="entry name" value="PurM-like_N_sf"/>
</dbReference>
<evidence type="ECO:0000256" key="9">
    <source>
        <dbReference type="HAMAP-Rule" id="MF_00625"/>
    </source>
</evidence>
<comment type="catalytic activity">
    <reaction evidence="9">
        <text>hydrogenselenide + ATP + H2O = selenophosphate + AMP + phosphate + 2 H(+)</text>
        <dbReference type="Rhea" id="RHEA:18737"/>
        <dbReference type="ChEBI" id="CHEBI:15377"/>
        <dbReference type="ChEBI" id="CHEBI:15378"/>
        <dbReference type="ChEBI" id="CHEBI:16144"/>
        <dbReference type="ChEBI" id="CHEBI:29317"/>
        <dbReference type="ChEBI" id="CHEBI:30616"/>
        <dbReference type="ChEBI" id="CHEBI:43474"/>
        <dbReference type="ChEBI" id="CHEBI:456215"/>
        <dbReference type="EC" id="2.7.9.3"/>
    </reaction>
</comment>
<dbReference type="Pfam" id="PF02769">
    <property type="entry name" value="AIRS_C"/>
    <property type="match status" value="1"/>
</dbReference>
<dbReference type="EMBL" id="DWYC01000087">
    <property type="protein sequence ID" value="HJB57786.1"/>
    <property type="molecule type" value="Genomic_DNA"/>
</dbReference>
<feature type="domain" description="PurM-like C-terminal" evidence="11">
    <location>
        <begin position="147"/>
        <end position="319"/>
    </location>
</feature>
<dbReference type="GO" id="GO:0005737">
    <property type="term" value="C:cytoplasm"/>
    <property type="evidence" value="ECO:0007669"/>
    <property type="project" value="TreeGrafter"/>
</dbReference>
<dbReference type="AlphaFoldDB" id="A0A9D2MBR4"/>
<dbReference type="PANTHER" id="PTHR10256:SF0">
    <property type="entry name" value="INACTIVE SELENIDE, WATER DIKINASE-LIKE PROTEIN-RELATED"/>
    <property type="match status" value="1"/>
</dbReference>
<keyword evidence="5 9" id="KW-0418">Kinase</keyword>
<evidence type="ECO:0000313" key="13">
    <source>
        <dbReference type="Proteomes" id="UP000824208"/>
    </source>
</evidence>
<evidence type="ECO:0000256" key="3">
    <source>
        <dbReference type="ARBA" id="ARBA00022723"/>
    </source>
</evidence>
<dbReference type="InterPro" id="IPR023061">
    <property type="entry name" value="SelD_I"/>
</dbReference>
<evidence type="ECO:0000313" key="12">
    <source>
        <dbReference type="EMBL" id="HJB57786.1"/>
    </source>
</evidence>
<evidence type="ECO:0000256" key="1">
    <source>
        <dbReference type="ARBA" id="ARBA00008026"/>
    </source>
</evidence>
<keyword evidence="6 9" id="KW-0067">ATP-binding</keyword>
<evidence type="ECO:0000259" key="11">
    <source>
        <dbReference type="Pfam" id="PF02769"/>
    </source>
</evidence>
<dbReference type="EC" id="2.7.9.3" evidence="9"/>
<dbReference type="Proteomes" id="UP000824208">
    <property type="component" value="Unassembled WGS sequence"/>
</dbReference>
<comment type="function">
    <text evidence="9">Synthesizes selenophosphate from selenide and ATP.</text>
</comment>
<evidence type="ECO:0000256" key="4">
    <source>
        <dbReference type="ARBA" id="ARBA00022741"/>
    </source>
</evidence>
<keyword evidence="8 9" id="KW-0711">Selenium</keyword>
<keyword evidence="3 9" id="KW-0479">Metal-binding</keyword>
<feature type="binding site" description="in other chain" evidence="9">
    <location>
        <position position="70"/>
    </location>
    <ligand>
        <name>ATP</name>
        <dbReference type="ChEBI" id="CHEBI:30616"/>
        <note>ligand shared between dimeric partners</note>
    </ligand>
</feature>
<comment type="cofactor">
    <cofactor evidence="9">
        <name>Mg(2+)</name>
        <dbReference type="ChEBI" id="CHEBI:18420"/>
    </cofactor>
    <text evidence="9">Binds 1 Mg(2+) ion per monomer.</text>
</comment>
<keyword evidence="4 9" id="KW-0547">Nucleotide-binding</keyword>
<dbReference type="NCBIfam" id="TIGR00476">
    <property type="entry name" value="selD"/>
    <property type="match status" value="1"/>
</dbReference>
<feature type="binding site" evidence="9">
    <location>
        <position position="205"/>
    </location>
    <ligand>
        <name>Mg(2+)</name>
        <dbReference type="ChEBI" id="CHEBI:18420"/>
    </ligand>
</feature>
<accession>A0A9D2MBR4</accession>
<evidence type="ECO:0000256" key="8">
    <source>
        <dbReference type="ARBA" id="ARBA00023266"/>
    </source>
</evidence>
<dbReference type="InterPro" id="IPR010918">
    <property type="entry name" value="PurM-like_C_dom"/>
</dbReference>
<feature type="binding site" evidence="9">
    <location>
        <position position="70"/>
    </location>
    <ligand>
        <name>Mg(2+)</name>
        <dbReference type="ChEBI" id="CHEBI:18420"/>
    </ligand>
</feature>
<feature type="domain" description="PurM-like N-terminal" evidence="10">
    <location>
        <begin position="29"/>
        <end position="134"/>
    </location>
</feature>
<comment type="subunit">
    <text evidence="9">Homodimer.</text>
</comment>
<dbReference type="InterPro" id="IPR016188">
    <property type="entry name" value="PurM-like_N"/>
</dbReference>
<dbReference type="SUPFAM" id="SSF56042">
    <property type="entry name" value="PurM C-terminal domain-like"/>
    <property type="match status" value="1"/>
</dbReference>
<dbReference type="Gene3D" id="3.90.650.10">
    <property type="entry name" value="PurM-like C-terminal domain"/>
    <property type="match status" value="1"/>
</dbReference>
<dbReference type="SUPFAM" id="SSF55326">
    <property type="entry name" value="PurM N-terminal domain-like"/>
    <property type="match status" value="1"/>
</dbReference>
<dbReference type="NCBIfam" id="NF002098">
    <property type="entry name" value="PRK00943.1"/>
    <property type="match status" value="1"/>
</dbReference>
<dbReference type="CDD" id="cd02195">
    <property type="entry name" value="SelD"/>
    <property type="match status" value="1"/>
</dbReference>
<dbReference type="InterPro" id="IPR036676">
    <property type="entry name" value="PurM-like_C_sf"/>
</dbReference>
<dbReference type="GO" id="GO:0000287">
    <property type="term" value="F:magnesium ion binding"/>
    <property type="evidence" value="ECO:0007669"/>
    <property type="project" value="UniProtKB-UniRule"/>
</dbReference>
<evidence type="ECO:0000256" key="2">
    <source>
        <dbReference type="ARBA" id="ARBA00022679"/>
    </source>
</evidence>
<protein>
    <recommendedName>
        <fullName evidence="9">Selenide, water dikinase</fullName>
        <ecNumber evidence="9">2.7.9.3</ecNumber>
    </recommendedName>
    <alternativeName>
        <fullName evidence="9">Selenium donor protein</fullName>
    </alternativeName>
    <alternativeName>
        <fullName evidence="9">Selenophosphate synthase</fullName>
    </alternativeName>
</protein>
<keyword evidence="2 9" id="KW-0808">Transferase</keyword>
<feature type="binding site" description="in other chain" evidence="9">
    <location>
        <begin position="27"/>
        <end position="29"/>
    </location>
    <ligand>
        <name>ATP</name>
        <dbReference type="ChEBI" id="CHEBI:30616"/>
        <note>ligand shared between dimeric partners</note>
    </ligand>
</feature>
<gene>
    <name evidence="9 12" type="primary">selD</name>
    <name evidence="12" type="ORF">H9714_09570</name>
</gene>
<dbReference type="HAMAP" id="MF_00625">
    <property type="entry name" value="SelD"/>
    <property type="match status" value="1"/>
</dbReference>
<dbReference type="Pfam" id="PF00586">
    <property type="entry name" value="AIRS"/>
    <property type="match status" value="1"/>
</dbReference>
<dbReference type="Gene3D" id="3.30.1330.10">
    <property type="entry name" value="PurM-like, N-terminal domain"/>
    <property type="match status" value="1"/>
</dbReference>
<name>A0A9D2MBR4_9FIRM</name>
<feature type="binding site" evidence="9">
    <location>
        <begin position="117"/>
        <end position="119"/>
    </location>
    <ligand>
        <name>ATP</name>
        <dbReference type="ChEBI" id="CHEBI:30616"/>
        <note>ligand shared between dimeric partners</note>
    </ligand>
</feature>
<comment type="caution">
    <text evidence="9">Lacks conserved residue(s) required for the propagation of feature annotation.</text>
</comment>
<organism evidence="12 13">
    <name type="scientific">Candidatus Flavonifractor intestinipullorum</name>
    <dbReference type="NCBI Taxonomy" id="2838587"/>
    <lineage>
        <taxon>Bacteria</taxon>
        <taxon>Bacillati</taxon>
        <taxon>Bacillota</taxon>
        <taxon>Clostridia</taxon>
        <taxon>Eubacteriales</taxon>
        <taxon>Oscillospiraceae</taxon>
        <taxon>Flavonifractor</taxon>
    </lineage>
</organism>
<comment type="caution">
    <text evidence="12">The sequence shown here is derived from an EMBL/GenBank/DDBJ whole genome shotgun (WGS) entry which is preliminary data.</text>
</comment>
<dbReference type="GO" id="GO:0004756">
    <property type="term" value="F:selenide, water dikinase activity"/>
    <property type="evidence" value="ECO:0007669"/>
    <property type="project" value="UniProtKB-UniRule"/>
</dbReference>
<keyword evidence="7 9" id="KW-0460">Magnesium</keyword>
<dbReference type="InterPro" id="IPR004536">
    <property type="entry name" value="SPS/SelD"/>
</dbReference>
<dbReference type="PIRSF" id="PIRSF036407">
    <property type="entry name" value="Selenphspht_syn"/>
    <property type="match status" value="1"/>
</dbReference>
<dbReference type="GO" id="GO:0016260">
    <property type="term" value="P:selenocysteine biosynthetic process"/>
    <property type="evidence" value="ECO:0007669"/>
    <property type="project" value="InterPro"/>
</dbReference>
<reference evidence="12" key="2">
    <citation type="submission" date="2021-04" db="EMBL/GenBank/DDBJ databases">
        <authorList>
            <person name="Gilroy R."/>
        </authorList>
    </citation>
    <scope>NUCLEOTIDE SEQUENCE</scope>
    <source>
        <strain evidence="12">CHK189-11263</strain>
    </source>
</reference>
<evidence type="ECO:0000256" key="5">
    <source>
        <dbReference type="ARBA" id="ARBA00022777"/>
    </source>
</evidence>
<dbReference type="GO" id="GO:0005524">
    <property type="term" value="F:ATP binding"/>
    <property type="evidence" value="ECO:0007669"/>
    <property type="project" value="UniProtKB-UniRule"/>
</dbReference>
<dbReference type="PANTHER" id="PTHR10256">
    <property type="entry name" value="SELENIDE, WATER DIKINASE"/>
    <property type="match status" value="1"/>
</dbReference>
<feature type="binding site" description="in other chain" evidence="9">
    <location>
        <position position="47"/>
    </location>
    <ligand>
        <name>ATP</name>
        <dbReference type="ChEBI" id="CHEBI:30616"/>
        <note>ligand shared between dimeric partners</note>
    </ligand>
</feature>
<comment type="similarity">
    <text evidence="1 9">Belongs to the selenophosphate synthase 1 family. Class I subfamily.</text>
</comment>
<evidence type="ECO:0000259" key="10">
    <source>
        <dbReference type="Pfam" id="PF00586"/>
    </source>
</evidence>
<feature type="binding site" evidence="9">
    <location>
        <position position="30"/>
    </location>
    <ligand>
        <name>Mg(2+)</name>
        <dbReference type="ChEBI" id="CHEBI:18420"/>
    </ligand>
</feature>
<sequence length="329" mass="34629">MGPGVLGKLLSDLPRIQDPNLMVGFDSSDDAAVYRINDDTAMIATVDFFPPIVDDPFQFGQVAATNALSDVWAMGGTPKIAMNLLTFPSCLPLEAVRGILAGGYDKVMEAGAVIVGGHSIEDKEPKYGLCVTGFARPEEILTNDGAQVGDILVITKPLGTGILSTAAKAGLLTQGEYDEMLSIMTTLNKKGQEAMLPVHPNACTDITGFGLLGHVQEMAKGCGHTIELWADAVPIVPKALELARDGIIPGGAYNNMGYLADDVTVDPGIPLERSDALYDPQTAGGLLISVPQARAEELLHRLHDLGVPGAAIGAVLPRGERLVRVRPGQ</sequence>
<reference evidence="12" key="1">
    <citation type="journal article" date="2021" name="PeerJ">
        <title>Extensive microbial diversity within the chicken gut microbiome revealed by metagenomics and culture.</title>
        <authorList>
            <person name="Gilroy R."/>
            <person name="Ravi A."/>
            <person name="Getino M."/>
            <person name="Pursley I."/>
            <person name="Horton D.L."/>
            <person name="Alikhan N.F."/>
            <person name="Baker D."/>
            <person name="Gharbi K."/>
            <person name="Hall N."/>
            <person name="Watson M."/>
            <person name="Adriaenssens E.M."/>
            <person name="Foster-Nyarko E."/>
            <person name="Jarju S."/>
            <person name="Secka A."/>
            <person name="Antonio M."/>
            <person name="Oren A."/>
            <person name="Chaudhuri R.R."/>
            <person name="La Ragione R."/>
            <person name="Hildebrand F."/>
            <person name="Pallen M.J."/>
        </authorList>
    </citation>
    <scope>NUCLEOTIDE SEQUENCE</scope>
    <source>
        <strain evidence="12">CHK189-11263</strain>
    </source>
</reference>